<feature type="compositionally biased region" description="Low complexity" evidence="1">
    <location>
        <begin position="220"/>
        <end position="231"/>
    </location>
</feature>
<accession>A0A0L6UK50</accession>
<keyword evidence="2" id="KW-1133">Transmembrane helix</keyword>
<feature type="region of interest" description="Disordered" evidence="1">
    <location>
        <begin position="216"/>
        <end position="282"/>
    </location>
</feature>
<keyword evidence="2" id="KW-0472">Membrane</keyword>
<dbReference type="VEuPathDB" id="FungiDB:VP01_534g8"/>
<keyword evidence="2" id="KW-0812">Transmembrane</keyword>
<organism evidence="3 4">
    <name type="scientific">Puccinia sorghi</name>
    <dbReference type="NCBI Taxonomy" id="27349"/>
    <lineage>
        <taxon>Eukaryota</taxon>
        <taxon>Fungi</taxon>
        <taxon>Dikarya</taxon>
        <taxon>Basidiomycota</taxon>
        <taxon>Pucciniomycotina</taxon>
        <taxon>Pucciniomycetes</taxon>
        <taxon>Pucciniales</taxon>
        <taxon>Pucciniaceae</taxon>
        <taxon>Puccinia</taxon>
    </lineage>
</organism>
<feature type="compositionally biased region" description="Acidic residues" evidence="1">
    <location>
        <begin position="245"/>
        <end position="260"/>
    </location>
</feature>
<dbReference type="AlphaFoldDB" id="A0A0L6UK50"/>
<reference evidence="3 4" key="1">
    <citation type="submission" date="2015-08" db="EMBL/GenBank/DDBJ databases">
        <title>Next Generation Sequencing and Analysis of the Genome of Puccinia sorghi L Schw, the Causal Agent of Maize Common Rust.</title>
        <authorList>
            <person name="Rochi L."/>
            <person name="Burguener G."/>
            <person name="Darino M."/>
            <person name="Turjanski A."/>
            <person name="Kreff E."/>
            <person name="Dieguez M.J."/>
            <person name="Sacco F."/>
        </authorList>
    </citation>
    <scope>NUCLEOTIDE SEQUENCE [LARGE SCALE GENOMIC DNA]</scope>
    <source>
        <strain evidence="3 4">RO10H11247</strain>
    </source>
</reference>
<gene>
    <name evidence="3" type="ORF">VP01_534g8</name>
</gene>
<keyword evidence="4" id="KW-1185">Reference proteome</keyword>
<feature type="transmembrane region" description="Helical" evidence="2">
    <location>
        <begin position="56"/>
        <end position="77"/>
    </location>
</feature>
<evidence type="ECO:0000313" key="3">
    <source>
        <dbReference type="EMBL" id="KNZ48883.1"/>
    </source>
</evidence>
<dbReference type="EMBL" id="LAVV01010553">
    <property type="protein sequence ID" value="KNZ48883.1"/>
    <property type="molecule type" value="Genomic_DNA"/>
</dbReference>
<dbReference type="Proteomes" id="UP000037035">
    <property type="component" value="Unassembled WGS sequence"/>
</dbReference>
<feature type="compositionally biased region" description="Polar residues" evidence="1">
    <location>
        <begin position="267"/>
        <end position="282"/>
    </location>
</feature>
<name>A0A0L6UK50_9BASI</name>
<sequence>MIINKTYLKQIDLLHQCYNHYVHHNILEHYNKEIKESRKFNTEEENKAIQKSREMVSIIFLQYISNFILILFCSAPGCEVQICLISTATVMTNTTPSIIYTSSRISPSGDVGYPDRPKKKQRNQHRRVPPTKPRPSIFPRSPKGVPLDFYDSESFNKLQPNIRDVVADINSVAFLPESSDMLQGTRHPNEKLSDKQFTEKYWGELTKKYDLTHVIEDNNNDSNSSNQDSNDGSYCGDEINLSDTYGEDDKDEDKQEDDCGFIDNGDTDSASSSEGAYQNNNRMLINDNDVEFDNEWV</sequence>
<protein>
    <submittedName>
        <fullName evidence="3">Uncharacterized protein</fullName>
    </submittedName>
</protein>
<comment type="caution">
    <text evidence="3">The sequence shown here is derived from an EMBL/GenBank/DDBJ whole genome shotgun (WGS) entry which is preliminary data.</text>
</comment>
<evidence type="ECO:0000256" key="2">
    <source>
        <dbReference type="SAM" id="Phobius"/>
    </source>
</evidence>
<evidence type="ECO:0000256" key="1">
    <source>
        <dbReference type="SAM" id="MobiDB-lite"/>
    </source>
</evidence>
<proteinExistence type="predicted"/>
<feature type="compositionally biased region" description="Basic residues" evidence="1">
    <location>
        <begin position="117"/>
        <end position="129"/>
    </location>
</feature>
<evidence type="ECO:0000313" key="4">
    <source>
        <dbReference type="Proteomes" id="UP000037035"/>
    </source>
</evidence>
<feature type="region of interest" description="Disordered" evidence="1">
    <location>
        <begin position="106"/>
        <end position="143"/>
    </location>
</feature>
<dbReference type="OrthoDB" id="3045408at2759"/>